<dbReference type="RefSeq" id="WP_068302453.1">
    <property type="nucleotide sequence ID" value="NZ_DAIOMO010000002.1"/>
</dbReference>
<gene>
    <name evidence="1" type="ORF">SAMN04488071_1578</name>
</gene>
<evidence type="ECO:0000313" key="2">
    <source>
        <dbReference type="Proteomes" id="UP000183685"/>
    </source>
</evidence>
<dbReference type="EMBL" id="FNAK01000003">
    <property type="protein sequence ID" value="SDD88281.1"/>
    <property type="molecule type" value="Genomic_DNA"/>
</dbReference>
<name>A0A1G6YDD8_9PROT</name>
<reference evidence="1 2" key="1">
    <citation type="submission" date="2016-10" db="EMBL/GenBank/DDBJ databases">
        <authorList>
            <person name="de Groot N.N."/>
        </authorList>
    </citation>
    <scope>NUCLEOTIDE SEQUENCE [LARGE SCALE GENOMIC DNA]</scope>
    <source>
        <strain evidence="1 2">CGMCC 1.9109</strain>
    </source>
</reference>
<dbReference type="OrthoDB" id="8481328at2"/>
<proteinExistence type="predicted"/>
<protein>
    <submittedName>
        <fullName evidence="1">Uncharacterized protein</fullName>
    </submittedName>
</protein>
<organism evidence="1 2">
    <name type="scientific">Kordiimonas lacus</name>
    <dbReference type="NCBI Taxonomy" id="637679"/>
    <lineage>
        <taxon>Bacteria</taxon>
        <taxon>Pseudomonadati</taxon>
        <taxon>Pseudomonadota</taxon>
        <taxon>Alphaproteobacteria</taxon>
        <taxon>Kordiimonadales</taxon>
        <taxon>Kordiimonadaceae</taxon>
        <taxon>Kordiimonas</taxon>
    </lineage>
</organism>
<sequence length="82" mass="8928">MEKFHDVMLPRDVEQFDLKKGAKGAIIGSGLTHQRVYTAEFPSIRGGGASTLLELDADAFDSLGEVVVVAGWRQSASQLDRH</sequence>
<dbReference type="STRING" id="637679.GCA_001550055_01258"/>
<dbReference type="AlphaFoldDB" id="A0A1G6YDD8"/>
<keyword evidence="2" id="KW-1185">Reference proteome</keyword>
<dbReference type="Proteomes" id="UP000183685">
    <property type="component" value="Unassembled WGS sequence"/>
</dbReference>
<accession>A0A1G6YDD8</accession>
<evidence type="ECO:0000313" key="1">
    <source>
        <dbReference type="EMBL" id="SDD88281.1"/>
    </source>
</evidence>